<feature type="compositionally biased region" description="Polar residues" evidence="1">
    <location>
        <begin position="626"/>
        <end position="649"/>
    </location>
</feature>
<comment type="caution">
    <text evidence="3">The sequence shown here is derived from an EMBL/GenBank/DDBJ whole genome shotgun (WGS) entry which is preliminary data.</text>
</comment>
<dbReference type="EMBL" id="MJEQ01037191">
    <property type="protein sequence ID" value="OIS98627.1"/>
    <property type="molecule type" value="Genomic_DNA"/>
</dbReference>
<feature type="domain" description="DUF4283" evidence="2">
    <location>
        <begin position="378"/>
        <end position="459"/>
    </location>
</feature>
<dbReference type="AlphaFoldDB" id="A0A1J6I280"/>
<gene>
    <name evidence="3" type="ORF">A4A49_09690</name>
</gene>
<feature type="compositionally biased region" description="Basic and acidic residues" evidence="1">
    <location>
        <begin position="586"/>
        <end position="605"/>
    </location>
</feature>
<accession>A0A1J6I280</accession>
<feature type="compositionally biased region" description="Basic and acidic residues" evidence="1">
    <location>
        <begin position="563"/>
        <end position="572"/>
    </location>
</feature>
<dbReference type="Gramene" id="OIS98627">
    <property type="protein sequence ID" value="OIS98627"/>
    <property type="gene ID" value="A4A49_09690"/>
</dbReference>
<evidence type="ECO:0000259" key="2">
    <source>
        <dbReference type="Pfam" id="PF14111"/>
    </source>
</evidence>
<evidence type="ECO:0000256" key="1">
    <source>
        <dbReference type="SAM" id="MobiDB-lite"/>
    </source>
</evidence>
<evidence type="ECO:0000313" key="3">
    <source>
        <dbReference type="EMBL" id="OIS98627.1"/>
    </source>
</evidence>
<dbReference type="Pfam" id="PF14111">
    <property type="entry name" value="DUF4283"/>
    <property type="match status" value="1"/>
</dbReference>
<proteinExistence type="predicted"/>
<protein>
    <recommendedName>
        <fullName evidence="2">DUF4283 domain-containing protein</fullName>
    </recommendedName>
</protein>
<name>A0A1J6I280_NICAT</name>
<dbReference type="PANTHER" id="PTHR31286:SF177">
    <property type="entry name" value="ENDONUCLEASE_EXONUCLEASE_PHOSPHATASE"/>
    <property type="match status" value="1"/>
</dbReference>
<feature type="compositionally biased region" description="Polar residues" evidence="1">
    <location>
        <begin position="661"/>
        <end position="670"/>
    </location>
</feature>
<organism evidence="3 4">
    <name type="scientific">Nicotiana attenuata</name>
    <name type="common">Coyote tobacco</name>
    <dbReference type="NCBI Taxonomy" id="49451"/>
    <lineage>
        <taxon>Eukaryota</taxon>
        <taxon>Viridiplantae</taxon>
        <taxon>Streptophyta</taxon>
        <taxon>Embryophyta</taxon>
        <taxon>Tracheophyta</taxon>
        <taxon>Spermatophyta</taxon>
        <taxon>Magnoliopsida</taxon>
        <taxon>eudicotyledons</taxon>
        <taxon>Gunneridae</taxon>
        <taxon>Pentapetalae</taxon>
        <taxon>asterids</taxon>
        <taxon>lamiids</taxon>
        <taxon>Solanales</taxon>
        <taxon>Solanaceae</taxon>
        <taxon>Nicotianoideae</taxon>
        <taxon>Nicotianeae</taxon>
        <taxon>Nicotiana</taxon>
    </lineage>
</organism>
<dbReference type="STRING" id="49451.A0A1J6I280"/>
<feature type="region of interest" description="Disordered" evidence="1">
    <location>
        <begin position="285"/>
        <end position="324"/>
    </location>
</feature>
<reference evidence="3" key="1">
    <citation type="submission" date="2016-11" db="EMBL/GenBank/DDBJ databases">
        <title>The genome of Nicotiana attenuata.</title>
        <authorList>
            <person name="Xu S."/>
            <person name="Brockmoeller T."/>
            <person name="Gaquerel E."/>
            <person name="Navarro A."/>
            <person name="Kuhl H."/>
            <person name="Gase K."/>
            <person name="Ling Z."/>
            <person name="Zhou W."/>
            <person name="Kreitzer C."/>
            <person name="Stanke M."/>
            <person name="Tang H."/>
            <person name="Lyons E."/>
            <person name="Pandey P."/>
            <person name="Pandey S.P."/>
            <person name="Timmermann B."/>
            <person name="Baldwin I.T."/>
        </authorList>
    </citation>
    <scope>NUCLEOTIDE SEQUENCE [LARGE SCALE GENOMIC DNA]</scope>
    <source>
        <strain evidence="3">UT</strain>
    </source>
</reference>
<dbReference type="PANTHER" id="PTHR31286">
    <property type="entry name" value="GLYCINE-RICH CELL WALL STRUCTURAL PROTEIN 1.8-LIKE"/>
    <property type="match status" value="1"/>
</dbReference>
<feature type="compositionally biased region" description="Polar residues" evidence="1">
    <location>
        <begin position="293"/>
        <end position="319"/>
    </location>
</feature>
<dbReference type="Proteomes" id="UP000187609">
    <property type="component" value="Unassembled WGS sequence"/>
</dbReference>
<dbReference type="InterPro" id="IPR025558">
    <property type="entry name" value="DUF4283"/>
</dbReference>
<dbReference type="InterPro" id="IPR040256">
    <property type="entry name" value="At4g02000-like"/>
</dbReference>
<keyword evidence="4" id="KW-1185">Reference proteome</keyword>
<feature type="region of interest" description="Disordered" evidence="1">
    <location>
        <begin position="544"/>
        <end position="649"/>
    </location>
</feature>
<sequence length="800" mass="88968">MGQTRYQIVPHDEDNMYAPPILHGYQSHTSNLKSKVLGSTSAQGVRQNDIFISEPIGSQTSIGNPSTTSKDHACKVSSHSIKGIEHHDHLISSELHQLAGHGVPVNQMGQNQCQTISTPQEIVPNSSNHILNEPISSNIKKGAFEHYSFTGVRLNANAHSRSTQHNTLIGEHSIVHKENNCKVSHQFTEEIGPSDFLKAPAIPQLVGDGVIGDQRSPGQLEVPPNMSTNDSTNHNHLNDHHKVTASQPKASAPQLISNDTAASLSVQSEVDQAPAVLTNIPPYIADHHKETPHQNNQILPPGTTSVSPTFDAPMQSNLGNPPPSPPTITHSYVTRLRAKHQAEIAPIEFSPPVITTKQGKPAVIFRREDYMVKFADICKFTVVGKFANTIPRMEVIRKSFVAQIELKGGVKIAHFNARTVYIDLDNEYDHSTVLSKQYMYIQGQMMRIEAWNPIFKPNEDSPVVPIWVMIPELPWHLYYMEILSPLLSPIGKTLFLDLASFQKTRGSVVKVKMQTDLTKERPTHVWLGYDEDQDVNGDGQWLQRKKEEEVAAPTASQPNTKKKSQEKAESSKKHQRTKQQGKAKNYVKDQTNKPKATEHKKEAEHQSSIAEISAEEWQTQKKKNFKGTTQSKRQQQVYISKQPNTQQQQTIPYEVQHLHTQPSGMTSINPPAQLERSVDSGAQNQASPSIPPLNSAVCEVQGGKEDCQEIPIFRQEGVPVGEGFPHVLHECANTQLVDHRMDLPAPVTSIPTPANDTAQHSHENGNWEMLSSEEDPPDQQNDELRILIKGKAYVASDFNI</sequence>
<evidence type="ECO:0000313" key="4">
    <source>
        <dbReference type="Proteomes" id="UP000187609"/>
    </source>
</evidence>
<feature type="region of interest" description="Disordered" evidence="1">
    <location>
        <begin position="661"/>
        <end position="692"/>
    </location>
</feature>